<reference evidence="1" key="1">
    <citation type="submission" date="2020-10" db="EMBL/GenBank/DDBJ databases">
        <authorList>
            <person name="Castelo-Branco R."/>
            <person name="Eusebio N."/>
            <person name="Adriana R."/>
            <person name="Vieira A."/>
            <person name="Brugerolle De Fraissinette N."/>
            <person name="Rezende De Castro R."/>
            <person name="Schneider M.P."/>
            <person name="Vasconcelos V."/>
            <person name="Leao P.N."/>
        </authorList>
    </citation>
    <scope>NUCLEOTIDE SEQUENCE</scope>
    <source>
        <strain evidence="1">LEGE 06105</strain>
    </source>
</reference>
<evidence type="ECO:0000313" key="1">
    <source>
        <dbReference type="EMBL" id="MBE9213801.1"/>
    </source>
</evidence>
<accession>A0A8J7F0P0</accession>
<organism evidence="1 2">
    <name type="scientific">Plectonema cf. radiosum LEGE 06105</name>
    <dbReference type="NCBI Taxonomy" id="945769"/>
    <lineage>
        <taxon>Bacteria</taxon>
        <taxon>Bacillati</taxon>
        <taxon>Cyanobacteriota</taxon>
        <taxon>Cyanophyceae</taxon>
        <taxon>Oscillatoriophycideae</taxon>
        <taxon>Oscillatoriales</taxon>
        <taxon>Microcoleaceae</taxon>
        <taxon>Plectonema</taxon>
    </lineage>
</organism>
<gene>
    <name evidence="1" type="ORF">IQ247_14185</name>
</gene>
<keyword evidence="2" id="KW-1185">Reference proteome</keyword>
<name>A0A8J7F0P0_9CYAN</name>
<dbReference type="RefSeq" id="WP_193921013.1">
    <property type="nucleotide sequence ID" value="NZ_JADEWL010000042.1"/>
</dbReference>
<dbReference type="AlphaFoldDB" id="A0A8J7F0P0"/>
<comment type="caution">
    <text evidence="1">The sequence shown here is derived from an EMBL/GenBank/DDBJ whole genome shotgun (WGS) entry which is preliminary data.</text>
</comment>
<proteinExistence type="predicted"/>
<evidence type="ECO:0000313" key="2">
    <source>
        <dbReference type="Proteomes" id="UP000620559"/>
    </source>
</evidence>
<sequence>MLYIAGRPVRIKKNTLHGCHKKEHGSEIAQSQQPENNDIFGVTVKVAEPGYVPPGLKLRGHISDDLFTANVTSQDIENLETDSRVLSISAPRKLHGANNDSVA</sequence>
<dbReference type="EMBL" id="JADEWL010000042">
    <property type="protein sequence ID" value="MBE9213801.1"/>
    <property type="molecule type" value="Genomic_DNA"/>
</dbReference>
<protein>
    <submittedName>
        <fullName evidence="1">Uncharacterized protein</fullName>
    </submittedName>
</protein>
<dbReference type="Proteomes" id="UP000620559">
    <property type="component" value="Unassembled WGS sequence"/>
</dbReference>